<dbReference type="Gene3D" id="3.40.50.150">
    <property type="entry name" value="Vaccinia Virus protein VP39"/>
    <property type="match status" value="1"/>
</dbReference>
<dbReference type="PANTHER" id="PTHR34203:SF15">
    <property type="entry name" value="SLL1173 PROTEIN"/>
    <property type="match status" value="1"/>
</dbReference>
<dbReference type="RefSeq" id="WP_378244647.1">
    <property type="nucleotide sequence ID" value="NZ_JBHSKF010000002.1"/>
</dbReference>
<evidence type="ECO:0000313" key="2">
    <source>
        <dbReference type="EMBL" id="MFC5286582.1"/>
    </source>
</evidence>
<evidence type="ECO:0000313" key="3">
    <source>
        <dbReference type="Proteomes" id="UP001596157"/>
    </source>
</evidence>
<organism evidence="2 3">
    <name type="scientific">Actinokineospora guangxiensis</name>
    <dbReference type="NCBI Taxonomy" id="1490288"/>
    <lineage>
        <taxon>Bacteria</taxon>
        <taxon>Bacillati</taxon>
        <taxon>Actinomycetota</taxon>
        <taxon>Actinomycetes</taxon>
        <taxon>Pseudonocardiales</taxon>
        <taxon>Pseudonocardiaceae</taxon>
        <taxon>Actinokineospora</taxon>
    </lineage>
</organism>
<dbReference type="GO" id="GO:0008168">
    <property type="term" value="F:methyltransferase activity"/>
    <property type="evidence" value="ECO:0007669"/>
    <property type="project" value="UniProtKB-KW"/>
</dbReference>
<dbReference type="InterPro" id="IPR052514">
    <property type="entry name" value="SAM-dependent_MTase"/>
</dbReference>
<dbReference type="Pfam" id="PF05050">
    <property type="entry name" value="Methyltransf_21"/>
    <property type="match status" value="1"/>
</dbReference>
<keyword evidence="2" id="KW-0808">Transferase</keyword>
<keyword evidence="2" id="KW-0489">Methyltransferase</keyword>
<accession>A0ABW0EHX8</accession>
<dbReference type="NCBIfam" id="TIGR01444">
    <property type="entry name" value="fkbM_fam"/>
    <property type="match status" value="1"/>
</dbReference>
<dbReference type="Proteomes" id="UP001596157">
    <property type="component" value="Unassembled WGS sequence"/>
</dbReference>
<feature type="domain" description="Methyltransferase FkbM" evidence="1">
    <location>
        <begin position="108"/>
        <end position="256"/>
    </location>
</feature>
<reference evidence="3" key="1">
    <citation type="journal article" date="2019" name="Int. J. Syst. Evol. Microbiol.">
        <title>The Global Catalogue of Microorganisms (GCM) 10K type strain sequencing project: providing services to taxonomists for standard genome sequencing and annotation.</title>
        <authorList>
            <consortium name="The Broad Institute Genomics Platform"/>
            <consortium name="The Broad Institute Genome Sequencing Center for Infectious Disease"/>
            <person name="Wu L."/>
            <person name="Ma J."/>
        </authorList>
    </citation>
    <scope>NUCLEOTIDE SEQUENCE [LARGE SCALE GENOMIC DNA]</scope>
    <source>
        <strain evidence="3">CCUG 59778</strain>
    </source>
</reference>
<gene>
    <name evidence="2" type="ORF">ACFPM7_05920</name>
</gene>
<dbReference type="EMBL" id="JBHSKF010000002">
    <property type="protein sequence ID" value="MFC5286582.1"/>
    <property type="molecule type" value="Genomic_DNA"/>
</dbReference>
<evidence type="ECO:0000259" key="1">
    <source>
        <dbReference type="Pfam" id="PF05050"/>
    </source>
</evidence>
<keyword evidence="3" id="KW-1185">Reference proteome</keyword>
<dbReference type="InterPro" id="IPR006342">
    <property type="entry name" value="FkbM_mtfrase"/>
</dbReference>
<sequence>MSTLPRPRLRRAEPPTSRVNGWRIDGVAALGRLHAAATRGALRMPVLAVLDRLLPSGRLPDVTASVAGGAGMRLRGAVARAALIAGGYEHREVELCAAALRPGGVFLDVGANHGWFSLVVGHARPDAAVWAVEAVPATAEVLAANLSGTPNARVVRSAVGSCRDSVLLSVPEDDAFARLGTDGTPCPQVPLDELWADFGAPRVDAVKIDVEGSEVDVLRGARGLLERDRPLLVVEAPTAADARAVRAEVAALGYRLRAVPGVLPYNAVLVA</sequence>
<name>A0ABW0EHX8_9PSEU</name>
<proteinExistence type="predicted"/>
<comment type="caution">
    <text evidence="2">The sequence shown here is derived from an EMBL/GenBank/DDBJ whole genome shotgun (WGS) entry which is preliminary data.</text>
</comment>
<dbReference type="InterPro" id="IPR029063">
    <property type="entry name" value="SAM-dependent_MTases_sf"/>
</dbReference>
<dbReference type="SUPFAM" id="SSF53335">
    <property type="entry name" value="S-adenosyl-L-methionine-dependent methyltransferases"/>
    <property type="match status" value="1"/>
</dbReference>
<protein>
    <submittedName>
        <fullName evidence="2">FkbM family methyltransferase</fullName>
    </submittedName>
</protein>
<dbReference type="GO" id="GO:0032259">
    <property type="term" value="P:methylation"/>
    <property type="evidence" value="ECO:0007669"/>
    <property type="project" value="UniProtKB-KW"/>
</dbReference>
<dbReference type="PANTHER" id="PTHR34203">
    <property type="entry name" value="METHYLTRANSFERASE, FKBM FAMILY PROTEIN"/>
    <property type="match status" value="1"/>
</dbReference>